<name>A0A3G5A4T9_9VIRU</name>
<sequence length="338" mass="39419">MTDELINVFDTNTVSPYVNDVQTNIVTILSTYKSDDCSFIIKNGDIILPAQIYHVYNSSYYGIRYPIKERIISLLPFDIIFADFCTSEKGNDCHINSIHKFMNLSGTQIVETLIKFLKLINVHRISLTDGAIINYSKINNKHIKIDLSLFKLIEKGETFYQRFGFVAGYRSVYHKSIFEQNGGVDNALKKYLKNINSLKCSELKSMYDKLIKILQTVITTNDYNNVKLYKWDTFIKSVNNSTHIYDSVNNMKKCIKLHKQFISFIYLLDNEKYFKDLLLNTFNDDKRAYVVLEKNILKYSDIIGIEYGGEKVMLDFLDDFLMLNIIKNMLYVLDLRSH</sequence>
<reference evidence="1" key="1">
    <citation type="submission" date="2018-10" db="EMBL/GenBank/DDBJ databases">
        <title>Hidden diversity of soil giant viruses.</title>
        <authorList>
            <person name="Schulz F."/>
            <person name="Alteio L."/>
            <person name="Goudeau D."/>
            <person name="Ryan E.M."/>
            <person name="Malmstrom R.R."/>
            <person name="Blanchard J."/>
            <person name="Woyke T."/>
        </authorList>
    </citation>
    <scope>NUCLEOTIDE SEQUENCE</scope>
    <source>
        <strain evidence="1">HOV1</strain>
    </source>
</reference>
<proteinExistence type="predicted"/>
<accession>A0A3G5A4T9</accession>
<organism evidence="1">
    <name type="scientific">Homavirus sp</name>
    <dbReference type="NCBI Taxonomy" id="2487769"/>
    <lineage>
        <taxon>Viruses</taxon>
        <taxon>Varidnaviria</taxon>
        <taxon>Bamfordvirae</taxon>
        <taxon>Nucleocytoviricota</taxon>
        <taxon>Megaviricetes</taxon>
        <taxon>Imitervirales</taxon>
        <taxon>Mimiviridae</taxon>
        <taxon>Klosneuvirinae</taxon>
    </lineage>
</organism>
<protein>
    <submittedName>
        <fullName evidence="1">Uncharacterized protein</fullName>
    </submittedName>
</protein>
<dbReference type="EMBL" id="MK072338">
    <property type="protein sequence ID" value="AYV82102.1"/>
    <property type="molecule type" value="Genomic_DNA"/>
</dbReference>
<evidence type="ECO:0000313" key="1">
    <source>
        <dbReference type="EMBL" id="AYV82102.1"/>
    </source>
</evidence>
<gene>
    <name evidence="1" type="ORF">Homavirus7_8</name>
</gene>